<dbReference type="EMBL" id="CAJOBA010070194">
    <property type="protein sequence ID" value="CAF4386990.1"/>
    <property type="molecule type" value="Genomic_DNA"/>
</dbReference>
<reference evidence="2" key="1">
    <citation type="submission" date="2021-02" db="EMBL/GenBank/DDBJ databases">
        <authorList>
            <person name="Nowell W R."/>
        </authorList>
    </citation>
    <scope>NUCLEOTIDE SEQUENCE</scope>
</reference>
<name>A0A8S2VDJ3_9BILA</name>
<dbReference type="EMBL" id="CAJNOK010046971">
    <property type="protein sequence ID" value="CAF1585626.1"/>
    <property type="molecule type" value="Genomic_DNA"/>
</dbReference>
<feature type="non-terminal residue" evidence="2">
    <location>
        <position position="1"/>
    </location>
</feature>
<evidence type="ECO:0000313" key="2">
    <source>
        <dbReference type="EMBL" id="CAF4386990.1"/>
    </source>
</evidence>
<dbReference type="Proteomes" id="UP000682733">
    <property type="component" value="Unassembled WGS sequence"/>
</dbReference>
<gene>
    <name evidence="1" type="ORF">OVA965_LOCUS41241</name>
    <name evidence="2" type="ORF">TMI583_LOCUS42835</name>
</gene>
<dbReference type="AlphaFoldDB" id="A0A8S2VDJ3"/>
<evidence type="ECO:0000313" key="1">
    <source>
        <dbReference type="EMBL" id="CAF1585626.1"/>
    </source>
</evidence>
<comment type="caution">
    <text evidence="2">The sequence shown here is derived from an EMBL/GenBank/DDBJ whole genome shotgun (WGS) entry which is preliminary data.</text>
</comment>
<evidence type="ECO:0000313" key="3">
    <source>
        <dbReference type="Proteomes" id="UP000682733"/>
    </source>
</evidence>
<sequence length="70" mass="8020">VNRTRTILKVLKTMNSTTEIDKEGGLNEPFSYQRRGAKTLEKVNIDIEMKECLACLTRKLSEVSKHSKHT</sequence>
<organism evidence="2 3">
    <name type="scientific">Didymodactylos carnosus</name>
    <dbReference type="NCBI Taxonomy" id="1234261"/>
    <lineage>
        <taxon>Eukaryota</taxon>
        <taxon>Metazoa</taxon>
        <taxon>Spiralia</taxon>
        <taxon>Gnathifera</taxon>
        <taxon>Rotifera</taxon>
        <taxon>Eurotatoria</taxon>
        <taxon>Bdelloidea</taxon>
        <taxon>Philodinida</taxon>
        <taxon>Philodinidae</taxon>
        <taxon>Didymodactylos</taxon>
    </lineage>
</organism>
<proteinExistence type="predicted"/>
<accession>A0A8S2VDJ3</accession>
<dbReference type="Proteomes" id="UP000677228">
    <property type="component" value="Unassembled WGS sequence"/>
</dbReference>
<protein>
    <submittedName>
        <fullName evidence="2">Uncharacterized protein</fullName>
    </submittedName>
</protein>